<evidence type="ECO:0000256" key="4">
    <source>
        <dbReference type="ARBA" id="ARBA00023136"/>
    </source>
</evidence>
<name>A0A7W6Q4P3_9RHOB</name>
<keyword evidence="2 5" id="KW-0812">Transmembrane</keyword>
<dbReference type="InterPro" id="IPR036259">
    <property type="entry name" value="MFS_trans_sf"/>
</dbReference>
<proteinExistence type="predicted"/>
<evidence type="ECO:0000256" key="2">
    <source>
        <dbReference type="ARBA" id="ARBA00022692"/>
    </source>
</evidence>
<feature type="transmembrane region" description="Helical" evidence="5">
    <location>
        <begin position="71"/>
        <end position="90"/>
    </location>
</feature>
<keyword evidence="4 5" id="KW-0472">Membrane</keyword>
<evidence type="ECO:0000256" key="3">
    <source>
        <dbReference type="ARBA" id="ARBA00022989"/>
    </source>
</evidence>
<dbReference type="InterPro" id="IPR053160">
    <property type="entry name" value="MFS_DHA3_Transporter"/>
</dbReference>
<evidence type="ECO:0000256" key="1">
    <source>
        <dbReference type="ARBA" id="ARBA00004141"/>
    </source>
</evidence>
<dbReference type="EMBL" id="JACIFU010000001">
    <property type="protein sequence ID" value="MBB4172930.1"/>
    <property type="molecule type" value="Genomic_DNA"/>
</dbReference>
<comment type="subcellular location">
    <subcellularLocation>
        <location evidence="1">Membrane</location>
        <topology evidence="1">Multi-pass membrane protein</topology>
    </subcellularLocation>
</comment>
<dbReference type="PANTHER" id="PTHR23530:SF1">
    <property type="entry name" value="PERMEASE, MAJOR FACILITATOR SUPERFAMILY-RELATED"/>
    <property type="match status" value="1"/>
</dbReference>
<protein>
    <submittedName>
        <fullName evidence="7">MFS family permease</fullName>
    </submittedName>
</protein>
<reference evidence="7 8" key="1">
    <citation type="submission" date="2020-08" db="EMBL/GenBank/DDBJ databases">
        <title>Genomic Encyclopedia of Type Strains, Phase IV (KMG-IV): sequencing the most valuable type-strain genomes for metagenomic binning, comparative biology and taxonomic classification.</title>
        <authorList>
            <person name="Goeker M."/>
        </authorList>
    </citation>
    <scope>NUCLEOTIDE SEQUENCE [LARGE SCALE GENOMIC DNA]</scope>
    <source>
        <strain evidence="7 8">DSM 101015</strain>
    </source>
</reference>
<dbReference type="Proteomes" id="UP000565745">
    <property type="component" value="Unassembled WGS sequence"/>
</dbReference>
<dbReference type="PROSITE" id="PS50850">
    <property type="entry name" value="MFS"/>
    <property type="match status" value="1"/>
</dbReference>
<dbReference type="Gene3D" id="1.20.1250.20">
    <property type="entry name" value="MFS general substrate transporter like domains"/>
    <property type="match status" value="1"/>
</dbReference>
<dbReference type="SUPFAM" id="SSF103473">
    <property type="entry name" value="MFS general substrate transporter"/>
    <property type="match status" value="1"/>
</dbReference>
<accession>A0A7W6Q4P3</accession>
<dbReference type="AlphaFoldDB" id="A0A7W6Q4P3"/>
<sequence>MTRHAGMARNVRLYPWFKFVQNLIFWQSIWFLFFQTELSAAEAIVLYAVYDVATTALEVPSGYMSDRLGRRYTLIGATVAGALGAGLIAFGTDFYIFALGQVCLGAAAALASGTDHALLYESLEADGRGEAVEHHETLSWRATLTGLALSAVTGGLMASYSFEAAFMAGAIAFLVCLFIALRFTEPPHAMCDPTTIGLAAQWRFFRQSMRQPVLVWLFMLAVVMYGFSHVPFVFGQPFIAQAMDRLIWPLDASIVSGSVSAVMMLVSVAASLVAVWLRARIGLAAILLLALFIQIALIGVMAATSSAFAIIMLFFRMVPDSFSKPFMMARIQPLLGDQGRATYLSLQSFGGRLLLAGSLLVASANVQEGAVMAYSDIQMTLAGYTLAGMAAFALLLVSVRWSRIGSSAAE</sequence>
<feature type="transmembrane region" description="Helical" evidence="5">
    <location>
        <begin position="284"/>
        <end position="315"/>
    </location>
</feature>
<dbReference type="Pfam" id="PF07690">
    <property type="entry name" value="MFS_1"/>
    <property type="match status" value="1"/>
</dbReference>
<dbReference type="PROSITE" id="PS00216">
    <property type="entry name" value="SUGAR_TRANSPORT_1"/>
    <property type="match status" value="1"/>
</dbReference>
<dbReference type="GO" id="GO:0016020">
    <property type="term" value="C:membrane"/>
    <property type="evidence" value="ECO:0007669"/>
    <property type="project" value="UniProtKB-SubCell"/>
</dbReference>
<evidence type="ECO:0000313" key="8">
    <source>
        <dbReference type="Proteomes" id="UP000565745"/>
    </source>
</evidence>
<comment type="caution">
    <text evidence="7">The sequence shown here is derived from an EMBL/GenBank/DDBJ whole genome shotgun (WGS) entry which is preliminary data.</text>
</comment>
<keyword evidence="8" id="KW-1185">Reference proteome</keyword>
<dbReference type="RefSeq" id="WP_025054987.1">
    <property type="nucleotide sequence ID" value="NZ_JACIFU010000001.1"/>
</dbReference>
<dbReference type="InterPro" id="IPR005829">
    <property type="entry name" value="Sugar_transporter_CS"/>
</dbReference>
<dbReference type="OrthoDB" id="9816124at2"/>
<dbReference type="GO" id="GO:0022857">
    <property type="term" value="F:transmembrane transporter activity"/>
    <property type="evidence" value="ECO:0007669"/>
    <property type="project" value="InterPro"/>
</dbReference>
<feature type="transmembrane region" description="Helical" evidence="5">
    <location>
        <begin position="254"/>
        <end position="277"/>
    </location>
</feature>
<evidence type="ECO:0000313" key="7">
    <source>
        <dbReference type="EMBL" id="MBB4172930.1"/>
    </source>
</evidence>
<feature type="transmembrane region" description="Helical" evidence="5">
    <location>
        <begin position="381"/>
        <end position="399"/>
    </location>
</feature>
<feature type="transmembrane region" description="Helical" evidence="5">
    <location>
        <begin position="213"/>
        <end position="234"/>
    </location>
</feature>
<gene>
    <name evidence="7" type="ORF">GGR93_000691</name>
</gene>
<feature type="transmembrane region" description="Helical" evidence="5">
    <location>
        <begin position="164"/>
        <end position="181"/>
    </location>
</feature>
<evidence type="ECO:0000256" key="5">
    <source>
        <dbReference type="SAM" id="Phobius"/>
    </source>
</evidence>
<evidence type="ECO:0000259" key="6">
    <source>
        <dbReference type="PROSITE" id="PS50850"/>
    </source>
</evidence>
<keyword evidence="3 5" id="KW-1133">Transmembrane helix</keyword>
<dbReference type="PANTHER" id="PTHR23530">
    <property type="entry name" value="TRANSPORT PROTEIN-RELATED"/>
    <property type="match status" value="1"/>
</dbReference>
<feature type="domain" description="Major facilitator superfamily (MFS) profile" evidence="6">
    <location>
        <begin position="1"/>
        <end position="400"/>
    </location>
</feature>
<organism evidence="7 8">
    <name type="scientific">Sulfitobacter noctilucicola</name>
    <dbReference type="NCBI Taxonomy" id="1342301"/>
    <lineage>
        <taxon>Bacteria</taxon>
        <taxon>Pseudomonadati</taxon>
        <taxon>Pseudomonadota</taxon>
        <taxon>Alphaproteobacteria</taxon>
        <taxon>Rhodobacterales</taxon>
        <taxon>Roseobacteraceae</taxon>
        <taxon>Sulfitobacter</taxon>
    </lineage>
</organism>
<dbReference type="InterPro" id="IPR020846">
    <property type="entry name" value="MFS_dom"/>
</dbReference>
<dbReference type="InterPro" id="IPR011701">
    <property type="entry name" value="MFS"/>
</dbReference>